<organism evidence="1 2">
    <name type="scientific">Paraburkholderia phymatum</name>
    <dbReference type="NCBI Taxonomy" id="148447"/>
    <lineage>
        <taxon>Bacteria</taxon>
        <taxon>Pseudomonadati</taxon>
        <taxon>Pseudomonadota</taxon>
        <taxon>Betaproteobacteria</taxon>
        <taxon>Burkholderiales</taxon>
        <taxon>Burkholderiaceae</taxon>
        <taxon>Paraburkholderia</taxon>
    </lineage>
</organism>
<reference evidence="1" key="1">
    <citation type="submission" date="2024-07" db="EMBL/GenBank/DDBJ databases">
        <title>A survey of Mimosa microsymbionts across Brazilian biomes reveals a high diversity of Paraburkholderia nodulating endemic species, but also that Cupriavidus is common as a symbiont of widespread species.</title>
        <authorList>
            <person name="Rouws L."/>
            <person name="Barauna A."/>
            <person name="Beukes C."/>
            <person name="Rouws J.R.C."/>
            <person name="De Faria S.M."/>
            <person name="Gross E."/>
            <person name="Bueno Dos Reis Junior F."/>
            <person name="Simon M.F."/>
            <person name="Maluk M."/>
            <person name="Odee D.W."/>
            <person name="Kenicer G."/>
            <person name="Young J.P.W."/>
            <person name="Reis V.M."/>
            <person name="Zilli J."/>
            <person name="James E.K."/>
        </authorList>
    </citation>
    <scope>NUCLEOTIDE SEQUENCE</scope>
    <source>
        <strain evidence="1">EG181B</strain>
    </source>
</reference>
<name>A0ACC6U0N8_9BURK</name>
<dbReference type="EMBL" id="JBFRCH010000006">
    <property type="protein sequence ID" value="MEX3933146.1"/>
    <property type="molecule type" value="Genomic_DNA"/>
</dbReference>
<accession>A0ACC6U0N8</accession>
<comment type="caution">
    <text evidence="1">The sequence shown here is derived from an EMBL/GenBank/DDBJ whole genome shotgun (WGS) entry which is preliminary data.</text>
</comment>
<keyword evidence="2" id="KW-1185">Reference proteome</keyword>
<evidence type="ECO:0000313" key="1">
    <source>
        <dbReference type="EMBL" id="MEX3933146.1"/>
    </source>
</evidence>
<proteinExistence type="predicted"/>
<evidence type="ECO:0000313" key="2">
    <source>
        <dbReference type="Proteomes" id="UP001558850"/>
    </source>
</evidence>
<protein>
    <submittedName>
        <fullName evidence="1">Transglycosylase SLT domain-containing protein</fullName>
    </submittedName>
</protein>
<sequence length="745" mass="78910">MSNDLDQFTINYKIQVNAAIQNLAKLNDQVATTNKAANAGEKAVGAFGEAITSNLGGALPTLNKLSSVLKSITAEFGLVSAGAALAGGAIYNAMRVRDQFNAQRTQSPDAGVSAVRLEDWQRRMASGNVSRDSIARAVTGSQSFLRGAYADPSRIGPANRLLGMLGINPAAGGAPITNTDFLTRLATRWHGQSDSTVEAEAQMVGMDKDVALKMKELGASIGEIGMSLKDMRAYLDVAKNVHTLNDELARFNEQITQLGEKFAGPVLTSVTTLLKMINDAKLPTTDAGAASSLNHQLTAGEDATSGIAAAYVNDKAEREAAANTDREASRDLWKKQEHQYQEQQAQAAAEQRQKQELAAQEEKGNADFQGSVSQMELIINAFGASVSQFGHTLSTQQVRAAWAGAAGLAGGISESGHKQLGYGESPGSINFDSNAANAMYNYGAASSGQYDSIIKQASAKTGVPENIIRGIIGAESTWNPSAHSDSSFGLMGVNRVNWKAYGMNETNWNDPTANIGAGTAIYAAMLKKANGDQNLALRYYNGGFNRSKWGPQNAAYPDKVLGGTTLTGPRAIAMDPNYKGPWRFSGPTALAAGLGESFESSQLKDLQATIAARAGVSLGQLQTRNAFWGDVNFAGQNYMSELVNSRFAIKQGLGAAGLTDMQRGQLMGNLKTVDLQILNMSRYMPQILANTQEGGRANTTGQTPTQVVIKIEGTELLKIVKSEINGALGNALGSVANSRTTAVKR</sequence>
<gene>
    <name evidence="1" type="ORF">AB4Y32_15320</name>
</gene>
<dbReference type="Proteomes" id="UP001558850">
    <property type="component" value="Unassembled WGS sequence"/>
</dbReference>